<evidence type="ECO:0000259" key="1">
    <source>
        <dbReference type="PROSITE" id="PS50878"/>
    </source>
</evidence>
<dbReference type="SUPFAM" id="SSF56219">
    <property type="entry name" value="DNase I-like"/>
    <property type="match status" value="1"/>
</dbReference>
<dbReference type="Gene3D" id="3.60.10.10">
    <property type="entry name" value="Endonuclease/exonuclease/phosphatase"/>
    <property type="match status" value="1"/>
</dbReference>
<name>A0A669ED92_ORENI</name>
<dbReference type="CDD" id="cd01650">
    <property type="entry name" value="RT_nLTR_like"/>
    <property type="match status" value="1"/>
</dbReference>
<keyword evidence="3" id="KW-1185">Reference proteome</keyword>
<evidence type="ECO:0000313" key="2">
    <source>
        <dbReference type="Ensembl" id="ENSONIP00000069524.1"/>
    </source>
</evidence>
<dbReference type="GeneTree" id="ENSGT01150000286909"/>
<dbReference type="InterPro" id="IPR000477">
    <property type="entry name" value="RT_dom"/>
</dbReference>
<dbReference type="SUPFAM" id="SSF56672">
    <property type="entry name" value="DNA/RNA polymerases"/>
    <property type="match status" value="1"/>
</dbReference>
<dbReference type="Proteomes" id="UP000005207">
    <property type="component" value="Linkage group LG17"/>
</dbReference>
<dbReference type="AlphaFoldDB" id="A0A669ED92"/>
<dbReference type="PANTHER" id="PTHR33332">
    <property type="entry name" value="REVERSE TRANSCRIPTASE DOMAIN-CONTAINING PROTEIN"/>
    <property type="match status" value="1"/>
</dbReference>
<dbReference type="Proteomes" id="UP000005207">
    <property type="component" value="Linkage group LG19"/>
</dbReference>
<proteinExistence type="predicted"/>
<dbReference type="Pfam" id="PF00078">
    <property type="entry name" value="RVT_1"/>
    <property type="match status" value="1"/>
</dbReference>
<organism evidence="2 3">
    <name type="scientific">Oreochromis niloticus</name>
    <name type="common">Nile tilapia</name>
    <name type="synonym">Tilapia nilotica</name>
    <dbReference type="NCBI Taxonomy" id="8128"/>
    <lineage>
        <taxon>Eukaryota</taxon>
        <taxon>Metazoa</taxon>
        <taxon>Chordata</taxon>
        <taxon>Craniata</taxon>
        <taxon>Vertebrata</taxon>
        <taxon>Euteleostomi</taxon>
        <taxon>Actinopterygii</taxon>
        <taxon>Neopterygii</taxon>
        <taxon>Teleostei</taxon>
        <taxon>Neoteleostei</taxon>
        <taxon>Acanthomorphata</taxon>
        <taxon>Ovalentaria</taxon>
        <taxon>Cichlomorphae</taxon>
        <taxon>Cichliformes</taxon>
        <taxon>Cichlidae</taxon>
        <taxon>African cichlids</taxon>
        <taxon>Pseudocrenilabrinae</taxon>
        <taxon>Oreochromini</taxon>
        <taxon>Oreochromis</taxon>
    </lineage>
</organism>
<dbReference type="Ensembl" id="ENSONIT00000054689.1">
    <property type="protein sequence ID" value="ENSONIP00000069524.1"/>
    <property type="gene ID" value="ENSONIG00000037802.1"/>
</dbReference>
<accession>A0A669ED92</accession>
<dbReference type="PROSITE" id="PS50878">
    <property type="entry name" value="RT_POL"/>
    <property type="match status" value="1"/>
</dbReference>
<dbReference type="Ensembl" id="ENSONIT00000079491.1">
    <property type="protein sequence ID" value="ENSONIP00000053266.1"/>
    <property type="gene ID" value="ENSONIG00000038220.1"/>
</dbReference>
<dbReference type="InterPro" id="IPR043502">
    <property type="entry name" value="DNA/RNA_pol_sf"/>
</dbReference>
<sequence length="1115" mass="125886">MAPVFAASRLLELCLLFAILFSLCYPDAFALLTYDRQTLLNLQPLTHQTPGFKWQSGNFFSTPTDISDHLRCFPATLPPRKRHRRRGKRSGIRVRLKAYLNSLDATSYHAFVKTLSTSHALWDRFCYRLPCHRWISPVGRYAYLDSPAECPPVRSWVRLSRGGVNYSNLRLLRSVPTSNNPITLRMALLNVRSLANKTFILNDFFVSSGLDFLYLTETWLRPEESSAFSELLPPECAFASSPRISGRGGGLASIFKHKFRSRELPPVSFTSFEVQLLELNCAPPILCAVVYRPPKSVKDFIFQFAELLGSLFLRYDRVLIVGDFNIHVCCEASTLTKDFLALIDTFNLTQWVSEPTHLKGHSLDLVLSYGLDICITDIKDSGISDHSVVMFNVMLQHMELNCERPSSQMRSINSETITNFSTLFANSALRDSTCLVDLSADELNNLFNSTCSSILDTVAPHKTKRTKSSCQPWLNETTRALRRECRRAERKRKKDKLVVSAQILHNCLSKYQKTVKAAKSAYLSGLILTNCHKPHALFKIFNSVINPRATAHKEVSPALCESFLRYFIEKITTLRAPFLSVVSHQVPVSKCSAVFQQFEPVTLSDVKVIIDHLTISNSPHDILPARIFKEALNTIGPCILLILNASLSSGCVPSAFKHAVVQPVIKKTNLDHSVLSNYRPISKLPFMSKILEKVVCKQLQTFLDSNDIPEKFQSGFKPRHSTETALLRVLNDLLLTTDSGCSVVLVLLDLTSAFDTVDHNILLSRLEHVVGLKGTALSWFKSYLSERSFSITMGQYSSSSAPFLCGVPQGSVLGPMLFSLYMLPLGSIFQRYNISFHCYADDIQIYFPLSLNVTDPLHTLFNCLHDVRTWLSQNSLTLNDSKTEVIVFDSHIPLNQLTVTLGPLASYLSNVVRDLGVLLDSSFKLEKQVSTVVKSSFYQLRQIAKAKPFLSHKDLEKLIHAFITSRLDYCNSLYLGLPHSSLHRLQLVQNSAARLLLGARMHDHMTPVLAKLHWLPVKFRIDFKILLLTYKILNNMAPSYLTELLHLYNPIKALRSSNQMLLMQPKSRLKTRGDRAFAIVAPRLWNNLPIAIRSSETVQSFKSRLKTHLFTLALM</sequence>
<reference evidence="2" key="2">
    <citation type="submission" date="2025-05" db="UniProtKB">
        <authorList>
            <consortium name="Ensembl"/>
        </authorList>
    </citation>
    <scope>IDENTIFICATION</scope>
</reference>
<dbReference type="InterPro" id="IPR036691">
    <property type="entry name" value="Endo/exonu/phosph_ase_sf"/>
</dbReference>
<feature type="domain" description="Reverse transcriptase" evidence="1">
    <location>
        <begin position="645"/>
        <end position="901"/>
    </location>
</feature>
<reference evidence="3" key="1">
    <citation type="submission" date="2012-01" db="EMBL/GenBank/DDBJ databases">
        <title>The Genome Sequence of Oreochromis niloticus (Nile Tilapia).</title>
        <authorList>
            <consortium name="Broad Institute Genome Assembly Team"/>
            <consortium name="Broad Institute Sequencing Platform"/>
            <person name="Di Palma F."/>
            <person name="Johnson J."/>
            <person name="Lander E.S."/>
            <person name="Lindblad-Toh K."/>
        </authorList>
    </citation>
    <scope>NUCLEOTIDE SEQUENCE [LARGE SCALE GENOMIC DNA]</scope>
</reference>
<protein>
    <recommendedName>
        <fullName evidence="1">Reverse transcriptase domain-containing protein</fullName>
    </recommendedName>
</protein>
<evidence type="ECO:0000313" key="3">
    <source>
        <dbReference type="Proteomes" id="UP000005207"/>
    </source>
</evidence>